<dbReference type="InterPro" id="IPR003593">
    <property type="entry name" value="AAA+_ATPase"/>
</dbReference>
<keyword evidence="8" id="KW-0406">Ion transport</keyword>
<dbReference type="CDD" id="cd03259">
    <property type="entry name" value="ABC_Carb_Solutes_like"/>
    <property type="match status" value="1"/>
</dbReference>
<dbReference type="InterPro" id="IPR017871">
    <property type="entry name" value="ABC_transporter-like_CS"/>
</dbReference>
<keyword evidence="2" id="KW-0813">Transport</keyword>
<evidence type="ECO:0000256" key="5">
    <source>
        <dbReference type="ARBA" id="ARBA00022741"/>
    </source>
</evidence>
<keyword evidence="5" id="KW-0547">Nucleotide-binding</keyword>
<evidence type="ECO:0000259" key="10">
    <source>
        <dbReference type="PROSITE" id="PS50893"/>
    </source>
</evidence>
<reference evidence="12" key="1">
    <citation type="journal article" date="2019" name="Int. J. Syst. Evol. Microbiol.">
        <title>The Global Catalogue of Microorganisms (GCM) 10K type strain sequencing project: providing services to taxonomists for standard genome sequencing and annotation.</title>
        <authorList>
            <consortium name="The Broad Institute Genomics Platform"/>
            <consortium name="The Broad Institute Genome Sequencing Center for Infectious Disease"/>
            <person name="Wu L."/>
            <person name="Ma J."/>
        </authorList>
    </citation>
    <scope>NUCLEOTIDE SEQUENCE [LARGE SCALE GENOMIC DNA]</scope>
    <source>
        <strain evidence="12">CCUG 60023</strain>
    </source>
</reference>
<keyword evidence="12" id="KW-1185">Reference proteome</keyword>
<keyword evidence="6 11" id="KW-0067">ATP-binding</keyword>
<dbReference type="SUPFAM" id="SSF52540">
    <property type="entry name" value="P-loop containing nucleoside triphosphate hydrolases"/>
    <property type="match status" value="1"/>
</dbReference>
<accession>A0ABW3FK40</accession>
<dbReference type="InterPro" id="IPR008995">
    <property type="entry name" value="Mo/tungstate-bd_C_term_dom"/>
</dbReference>
<dbReference type="SMART" id="SM00382">
    <property type="entry name" value="AAA"/>
    <property type="match status" value="1"/>
</dbReference>
<keyword evidence="9" id="KW-0472">Membrane</keyword>
<evidence type="ECO:0000256" key="1">
    <source>
        <dbReference type="ARBA" id="ARBA00005417"/>
    </source>
</evidence>
<dbReference type="PROSITE" id="PS50893">
    <property type="entry name" value="ABC_TRANSPORTER_2"/>
    <property type="match status" value="1"/>
</dbReference>
<comment type="similarity">
    <text evidence="1">Belongs to the ABC transporter superfamily.</text>
</comment>
<evidence type="ECO:0000256" key="6">
    <source>
        <dbReference type="ARBA" id="ARBA00022840"/>
    </source>
</evidence>
<evidence type="ECO:0000313" key="11">
    <source>
        <dbReference type="EMBL" id="MFD0917898.1"/>
    </source>
</evidence>
<dbReference type="Pfam" id="PF00005">
    <property type="entry name" value="ABC_tran"/>
    <property type="match status" value="1"/>
</dbReference>
<dbReference type="GO" id="GO:0005524">
    <property type="term" value="F:ATP binding"/>
    <property type="evidence" value="ECO:0007669"/>
    <property type="project" value="UniProtKB-KW"/>
</dbReference>
<dbReference type="PROSITE" id="PS00211">
    <property type="entry name" value="ABC_TRANSPORTER_1"/>
    <property type="match status" value="1"/>
</dbReference>
<dbReference type="InterPro" id="IPR003439">
    <property type="entry name" value="ABC_transporter-like_ATP-bd"/>
</dbReference>
<dbReference type="EMBL" id="JBHTJV010000026">
    <property type="protein sequence ID" value="MFD0917898.1"/>
    <property type="molecule type" value="Genomic_DNA"/>
</dbReference>
<dbReference type="PANTHER" id="PTHR42781:SF4">
    <property type="entry name" value="SPERMIDINE_PUTRESCINE IMPORT ATP-BINDING PROTEIN POTA"/>
    <property type="match status" value="1"/>
</dbReference>
<keyword evidence="4" id="KW-0410">Iron transport</keyword>
<feature type="domain" description="ABC transporter" evidence="10">
    <location>
        <begin position="32"/>
        <end position="264"/>
    </location>
</feature>
<evidence type="ECO:0000256" key="3">
    <source>
        <dbReference type="ARBA" id="ARBA00022475"/>
    </source>
</evidence>
<dbReference type="SUPFAM" id="SSF50331">
    <property type="entry name" value="MOP-like"/>
    <property type="match status" value="1"/>
</dbReference>
<protein>
    <submittedName>
        <fullName evidence="11">ABC transporter ATP-binding protein</fullName>
    </submittedName>
</protein>
<evidence type="ECO:0000256" key="8">
    <source>
        <dbReference type="ARBA" id="ARBA00023065"/>
    </source>
</evidence>
<sequence length="385" mass="41589">MEDDAAVKPPREPVRSKWGVPNTAAVSIPHELSFENISHRFGESVILQDISLTAATGTVTCLLGPSGSGKTTLLRIAAGMERQTSGRVLQDGREIGGPSLFMPPEKRGIGLVFQDYALFPHLTICQNVCFGLAHLKRADRIPQAMQTLARVGLDDRADEYPSTLSGGEQQRVALARAMAPRPGVLLMDEPFSGLDSRLRDSVRDETLGVLRETRATSLIVTHDPAEALKMGDRIALMNRGIMEQFGTPEDLYYRPKTLFAAGFFSELNLFEGVVRGSQVETPLGAIKADGMREGAAAVVAIRLPALYFDPAGKGATARILSRRFLGDFDQITVGVSGVDVPLKMRLRAGALESLGIDINRNLSIRVDPKGCFVFPAVETTSSALT</sequence>
<evidence type="ECO:0000256" key="9">
    <source>
        <dbReference type="ARBA" id="ARBA00023136"/>
    </source>
</evidence>
<organism evidence="11 12">
    <name type="scientific">Pseudahrensia aquimaris</name>
    <dbReference type="NCBI Taxonomy" id="744461"/>
    <lineage>
        <taxon>Bacteria</taxon>
        <taxon>Pseudomonadati</taxon>
        <taxon>Pseudomonadota</taxon>
        <taxon>Alphaproteobacteria</taxon>
        <taxon>Hyphomicrobiales</taxon>
        <taxon>Ahrensiaceae</taxon>
        <taxon>Pseudahrensia</taxon>
    </lineage>
</organism>
<name>A0ABW3FK40_9HYPH</name>
<keyword evidence="3" id="KW-1003">Cell membrane</keyword>
<evidence type="ECO:0000313" key="12">
    <source>
        <dbReference type="Proteomes" id="UP001597101"/>
    </source>
</evidence>
<dbReference type="InterPro" id="IPR050093">
    <property type="entry name" value="ABC_SmlMolc_Importer"/>
</dbReference>
<keyword evidence="7" id="KW-0408">Iron</keyword>
<dbReference type="Gene3D" id="3.40.50.300">
    <property type="entry name" value="P-loop containing nucleotide triphosphate hydrolases"/>
    <property type="match status" value="1"/>
</dbReference>
<dbReference type="RefSeq" id="WP_377213754.1">
    <property type="nucleotide sequence ID" value="NZ_JBHTJV010000026.1"/>
</dbReference>
<dbReference type="InterPro" id="IPR027417">
    <property type="entry name" value="P-loop_NTPase"/>
</dbReference>
<evidence type="ECO:0000256" key="4">
    <source>
        <dbReference type="ARBA" id="ARBA00022496"/>
    </source>
</evidence>
<dbReference type="Proteomes" id="UP001597101">
    <property type="component" value="Unassembled WGS sequence"/>
</dbReference>
<dbReference type="PANTHER" id="PTHR42781">
    <property type="entry name" value="SPERMIDINE/PUTRESCINE IMPORT ATP-BINDING PROTEIN POTA"/>
    <property type="match status" value="1"/>
</dbReference>
<dbReference type="InterPro" id="IPR015853">
    <property type="entry name" value="ABC_transpr_FbpC"/>
</dbReference>
<proteinExistence type="inferred from homology"/>
<gene>
    <name evidence="11" type="ORF">ACFQ14_15945</name>
</gene>
<evidence type="ECO:0000256" key="7">
    <source>
        <dbReference type="ARBA" id="ARBA00023004"/>
    </source>
</evidence>
<comment type="caution">
    <text evidence="11">The sequence shown here is derived from an EMBL/GenBank/DDBJ whole genome shotgun (WGS) entry which is preliminary data.</text>
</comment>
<evidence type="ECO:0000256" key="2">
    <source>
        <dbReference type="ARBA" id="ARBA00022448"/>
    </source>
</evidence>